<evidence type="ECO:0000256" key="2">
    <source>
        <dbReference type="ARBA" id="ARBA00022801"/>
    </source>
</evidence>
<dbReference type="InterPro" id="IPR029069">
    <property type="entry name" value="HotDog_dom_sf"/>
</dbReference>
<dbReference type="AlphaFoldDB" id="A0AA97F9J3"/>
<keyword evidence="4" id="KW-1185">Reference proteome</keyword>
<accession>A0AA97F9J3</accession>
<dbReference type="FunFam" id="3.10.129.10:FF:000004">
    <property type="entry name" value="Tol-pal system-associated acyl-CoA thioesterase"/>
    <property type="match status" value="1"/>
</dbReference>
<dbReference type="InterPro" id="IPR008272">
    <property type="entry name" value="HB-CoA_thioesterase_AS"/>
</dbReference>
<dbReference type="Gene3D" id="3.10.129.10">
    <property type="entry name" value="Hotdog Thioesterase"/>
    <property type="match status" value="1"/>
</dbReference>
<dbReference type="PIRSF" id="PIRSF003230">
    <property type="entry name" value="YbgC"/>
    <property type="match status" value="1"/>
</dbReference>
<evidence type="ECO:0000256" key="1">
    <source>
        <dbReference type="ARBA" id="ARBA00005953"/>
    </source>
</evidence>
<dbReference type="PANTHER" id="PTHR31793">
    <property type="entry name" value="4-HYDROXYBENZOYL-COA THIOESTERASE FAMILY MEMBER"/>
    <property type="match status" value="1"/>
</dbReference>
<dbReference type="Pfam" id="PF13279">
    <property type="entry name" value="4HBT_2"/>
    <property type="match status" value="1"/>
</dbReference>
<evidence type="ECO:0000313" key="3">
    <source>
        <dbReference type="EMBL" id="WOE75757.1"/>
    </source>
</evidence>
<dbReference type="GO" id="GO:0047617">
    <property type="term" value="F:fatty acyl-CoA hydrolase activity"/>
    <property type="evidence" value="ECO:0007669"/>
    <property type="project" value="TreeGrafter"/>
</dbReference>
<name>A0AA97F9J3_9SPHN</name>
<dbReference type="PANTHER" id="PTHR31793:SF37">
    <property type="entry name" value="ACYL-COA THIOESTER HYDROLASE YBGC"/>
    <property type="match status" value="1"/>
</dbReference>
<protein>
    <submittedName>
        <fullName evidence="3">YbgC/FadM family acyl-CoA thioesterase</fullName>
        <ecNumber evidence="3">3.1.2.-</ecNumber>
    </submittedName>
</protein>
<evidence type="ECO:0000313" key="4">
    <source>
        <dbReference type="Proteomes" id="UP001302429"/>
    </source>
</evidence>
<dbReference type="NCBIfam" id="TIGR00051">
    <property type="entry name" value="YbgC/FadM family acyl-CoA thioesterase"/>
    <property type="match status" value="1"/>
</dbReference>
<dbReference type="InterPro" id="IPR050563">
    <property type="entry name" value="4-hydroxybenzoyl-CoA_TE"/>
</dbReference>
<dbReference type="SUPFAM" id="SSF54637">
    <property type="entry name" value="Thioesterase/thiol ester dehydrase-isomerase"/>
    <property type="match status" value="1"/>
</dbReference>
<dbReference type="InterPro" id="IPR006684">
    <property type="entry name" value="YbgC/YbaW"/>
</dbReference>
<comment type="similarity">
    <text evidence="1">Belongs to the 4-hydroxybenzoyl-CoA thioesterase family.</text>
</comment>
<sequence length="154" mass="17551">MTEAKPPADLAPFAGRFVDRTHWFAVRIYYEDTDFSGIVYHANYLRFCERARTDMLRAIGIDQRATHEAGIGTYAIMGMDIRYHLPAKFDDALIIASRATQIRAAGCHIQQRVMRDDDLIFTADVKAAFLNPKGRPTRQPKQWVEAFNSVLVSE</sequence>
<gene>
    <name evidence="3" type="ORF">RB602_03320</name>
</gene>
<reference evidence="3 4" key="1">
    <citation type="submission" date="2023-10" db="EMBL/GenBank/DDBJ databases">
        <title>Complete genome sequence of a Sphingomonadaceae bacterium.</title>
        <authorList>
            <person name="Yan C."/>
        </authorList>
    </citation>
    <scope>NUCLEOTIDE SEQUENCE [LARGE SCALE GENOMIC DNA]</scope>
    <source>
        <strain evidence="3 4">SCSIO 66989</strain>
    </source>
</reference>
<dbReference type="KEGG" id="acoa:RB602_03320"/>
<dbReference type="Proteomes" id="UP001302429">
    <property type="component" value="Chromosome"/>
</dbReference>
<proteinExistence type="inferred from homology"/>
<dbReference type="PROSITE" id="PS01328">
    <property type="entry name" value="4HBCOA_THIOESTERASE"/>
    <property type="match status" value="1"/>
</dbReference>
<dbReference type="EMBL" id="CP136594">
    <property type="protein sequence ID" value="WOE75757.1"/>
    <property type="molecule type" value="Genomic_DNA"/>
</dbReference>
<dbReference type="RefSeq" id="WP_317082931.1">
    <property type="nucleotide sequence ID" value="NZ_CP136594.1"/>
</dbReference>
<dbReference type="CDD" id="cd00586">
    <property type="entry name" value="4HBT"/>
    <property type="match status" value="1"/>
</dbReference>
<organism evidence="3 4">
    <name type="scientific">Alterisphingorhabdus coralli</name>
    <dbReference type="NCBI Taxonomy" id="3071408"/>
    <lineage>
        <taxon>Bacteria</taxon>
        <taxon>Pseudomonadati</taxon>
        <taxon>Pseudomonadota</taxon>
        <taxon>Alphaproteobacteria</taxon>
        <taxon>Sphingomonadales</taxon>
        <taxon>Sphingomonadaceae</taxon>
        <taxon>Alterisphingorhabdus (ex Yan et al. 2024)</taxon>
    </lineage>
</organism>
<dbReference type="EC" id="3.1.2.-" evidence="3"/>
<keyword evidence="2 3" id="KW-0378">Hydrolase</keyword>